<proteinExistence type="predicted"/>
<protein>
    <submittedName>
        <fullName evidence="1">Uncharacterized protein</fullName>
    </submittedName>
</protein>
<organism evidence="1">
    <name type="scientific">Rhizophora mucronata</name>
    <name type="common">Asiatic mangrove</name>
    <dbReference type="NCBI Taxonomy" id="61149"/>
    <lineage>
        <taxon>Eukaryota</taxon>
        <taxon>Viridiplantae</taxon>
        <taxon>Streptophyta</taxon>
        <taxon>Embryophyta</taxon>
        <taxon>Tracheophyta</taxon>
        <taxon>Spermatophyta</taxon>
        <taxon>Magnoliopsida</taxon>
        <taxon>eudicotyledons</taxon>
        <taxon>Gunneridae</taxon>
        <taxon>Pentapetalae</taxon>
        <taxon>rosids</taxon>
        <taxon>fabids</taxon>
        <taxon>Malpighiales</taxon>
        <taxon>Rhizophoraceae</taxon>
        <taxon>Rhizophora</taxon>
    </lineage>
</organism>
<accession>A0A2P2N1S3</accession>
<dbReference type="EMBL" id="GGEC01055934">
    <property type="protein sequence ID" value="MBX36418.1"/>
    <property type="molecule type" value="Transcribed_RNA"/>
</dbReference>
<evidence type="ECO:0000313" key="1">
    <source>
        <dbReference type="EMBL" id="MBX36418.1"/>
    </source>
</evidence>
<name>A0A2P2N1S3_RHIMU</name>
<sequence length="26" mass="2899">MLGKWSLLNVMLLGNYRNGNSSCAKE</sequence>
<dbReference type="AlphaFoldDB" id="A0A2P2N1S3"/>
<reference evidence="1" key="1">
    <citation type="submission" date="2018-02" db="EMBL/GenBank/DDBJ databases">
        <title>Rhizophora mucronata_Transcriptome.</title>
        <authorList>
            <person name="Meera S.P."/>
            <person name="Sreeshan A."/>
            <person name="Augustine A."/>
        </authorList>
    </citation>
    <scope>NUCLEOTIDE SEQUENCE</scope>
    <source>
        <tissue evidence="1">Leaf</tissue>
    </source>
</reference>